<dbReference type="RefSeq" id="WP_093884936.1">
    <property type="nucleotide sequence ID" value="NZ_FOBS01000051.1"/>
</dbReference>
<reference evidence="1 2" key="1">
    <citation type="submission" date="2016-10" db="EMBL/GenBank/DDBJ databases">
        <authorList>
            <person name="de Groot N.N."/>
        </authorList>
    </citation>
    <scope>NUCLEOTIDE SEQUENCE [LARGE SCALE GENOMIC DNA]</scope>
    <source>
        <strain evidence="1 2">DSM 8423</strain>
    </source>
</reference>
<accession>A0A1H8BFW4</accession>
<name>A0A1H8BFW4_9BACT</name>
<dbReference type="AlphaFoldDB" id="A0A1H8BFW4"/>
<protein>
    <recommendedName>
        <fullName evidence="3">Transposase</fullName>
    </recommendedName>
</protein>
<evidence type="ECO:0000313" key="2">
    <source>
        <dbReference type="Proteomes" id="UP000198744"/>
    </source>
</evidence>
<dbReference type="Proteomes" id="UP000198744">
    <property type="component" value="Unassembled WGS sequence"/>
</dbReference>
<dbReference type="EMBL" id="FOBS01000051">
    <property type="protein sequence ID" value="SEM80777.1"/>
    <property type="molecule type" value="Genomic_DNA"/>
</dbReference>
<dbReference type="OrthoDB" id="6268138at2"/>
<organism evidence="1 2">
    <name type="scientific">Syntrophus gentianae</name>
    <dbReference type="NCBI Taxonomy" id="43775"/>
    <lineage>
        <taxon>Bacteria</taxon>
        <taxon>Pseudomonadati</taxon>
        <taxon>Thermodesulfobacteriota</taxon>
        <taxon>Syntrophia</taxon>
        <taxon>Syntrophales</taxon>
        <taxon>Syntrophaceae</taxon>
        <taxon>Syntrophus</taxon>
    </lineage>
</organism>
<dbReference type="STRING" id="43775.SAMN04489760_1512"/>
<keyword evidence="2" id="KW-1185">Reference proteome</keyword>
<evidence type="ECO:0008006" key="3">
    <source>
        <dbReference type="Google" id="ProtNLM"/>
    </source>
</evidence>
<evidence type="ECO:0000313" key="1">
    <source>
        <dbReference type="EMBL" id="SEM80777.1"/>
    </source>
</evidence>
<sequence length="105" mass="12367">MTKEERRAYWRAIIEDQAASGMNITDFCCEKQINRHQFHAWRRRLRDQQHCNGFLELVPGRDVVIRSGIRICQGNKLMIEVDRDFDPFILLAIVETFRSISPCSV</sequence>
<proteinExistence type="predicted"/>
<dbReference type="NCBIfam" id="NF047593">
    <property type="entry name" value="IS66_ISAeme5_TnpA"/>
    <property type="match status" value="1"/>
</dbReference>
<gene>
    <name evidence="1" type="ORF">SAMN04489760_1512</name>
</gene>